<dbReference type="Proteomes" id="UP001596264">
    <property type="component" value="Unassembled WGS sequence"/>
</dbReference>
<sequence>MAKRKLTRSVNKTTLLVMGEGEHDKAFLSHMKGIYHERRSGSKITLDFSSGGSPHDIIKDTVKKSRHVDYDQKFILMDSDVPVKQQDIEAAKDSGITILYSTPLCLEGMLLSVLKQNIPHTAQKCKSLLHLQLSDNPALPKSYDPLFAKPVLDETNHATVVTLRSLLGIKQKK</sequence>
<dbReference type="EMBL" id="JBHSTZ010000021">
    <property type="protein sequence ID" value="MFC6381169.1"/>
    <property type="molecule type" value="Genomic_DNA"/>
</dbReference>
<evidence type="ECO:0000313" key="2">
    <source>
        <dbReference type="Proteomes" id="UP001596264"/>
    </source>
</evidence>
<evidence type="ECO:0000313" key="1">
    <source>
        <dbReference type="EMBL" id="MFC6381169.1"/>
    </source>
</evidence>
<proteinExistence type="predicted"/>
<accession>A0ABW1W5R7</accession>
<keyword evidence="2" id="KW-1185">Reference proteome</keyword>
<gene>
    <name evidence="1" type="ORF">ACFP58_06805</name>
</gene>
<name>A0ABW1W5R7_9GAMM</name>
<reference evidence="2" key="1">
    <citation type="journal article" date="2019" name="Int. J. Syst. Evol. Microbiol.">
        <title>The Global Catalogue of Microorganisms (GCM) 10K type strain sequencing project: providing services to taxonomists for standard genome sequencing and annotation.</title>
        <authorList>
            <consortium name="The Broad Institute Genomics Platform"/>
            <consortium name="The Broad Institute Genome Sequencing Center for Infectious Disease"/>
            <person name="Wu L."/>
            <person name="Ma J."/>
        </authorList>
    </citation>
    <scope>NUCLEOTIDE SEQUENCE [LARGE SCALE GENOMIC DNA]</scope>
    <source>
        <strain evidence="2">CCM 2050</strain>
    </source>
</reference>
<dbReference type="RefSeq" id="WP_201561341.1">
    <property type="nucleotide sequence ID" value="NZ_CAJGZK010000002.1"/>
</dbReference>
<protein>
    <recommendedName>
        <fullName evidence="3">RloB domain-containing protein</fullName>
    </recommendedName>
</protein>
<organism evidence="1 2">
    <name type="scientific">Psychrobacter glacincola</name>
    <dbReference type="NCBI Taxonomy" id="56810"/>
    <lineage>
        <taxon>Bacteria</taxon>
        <taxon>Pseudomonadati</taxon>
        <taxon>Pseudomonadota</taxon>
        <taxon>Gammaproteobacteria</taxon>
        <taxon>Moraxellales</taxon>
        <taxon>Moraxellaceae</taxon>
        <taxon>Psychrobacter</taxon>
    </lineage>
</organism>
<comment type="caution">
    <text evidence="1">The sequence shown here is derived from an EMBL/GenBank/DDBJ whole genome shotgun (WGS) entry which is preliminary data.</text>
</comment>
<evidence type="ECO:0008006" key="3">
    <source>
        <dbReference type="Google" id="ProtNLM"/>
    </source>
</evidence>